<dbReference type="InterPro" id="IPR036188">
    <property type="entry name" value="FAD/NAD-bd_sf"/>
</dbReference>
<evidence type="ECO:0000313" key="4">
    <source>
        <dbReference type="Proteomes" id="UP000241010"/>
    </source>
</evidence>
<name>A0A2T4JVY7_9RHOB</name>
<accession>A0A2T4JVY7</accession>
<comment type="caution">
    <text evidence="3">The sequence shown here is derived from an EMBL/GenBank/DDBJ whole genome shotgun (WGS) entry which is preliminary data.</text>
</comment>
<evidence type="ECO:0000313" key="3">
    <source>
        <dbReference type="EMBL" id="PTE22078.1"/>
    </source>
</evidence>
<dbReference type="GO" id="GO:0005737">
    <property type="term" value="C:cytoplasm"/>
    <property type="evidence" value="ECO:0007669"/>
    <property type="project" value="TreeGrafter"/>
</dbReference>
<dbReference type="Pfam" id="PF01266">
    <property type="entry name" value="DAO"/>
    <property type="match status" value="1"/>
</dbReference>
<gene>
    <name evidence="3" type="ORF">C5F48_09005</name>
</gene>
<keyword evidence="1" id="KW-0560">Oxidoreductase</keyword>
<dbReference type="EMBL" id="PZKG01000030">
    <property type="protein sequence ID" value="PTE22078.1"/>
    <property type="molecule type" value="Genomic_DNA"/>
</dbReference>
<dbReference type="InterPro" id="IPR006076">
    <property type="entry name" value="FAD-dep_OxRdtase"/>
</dbReference>
<dbReference type="OrthoDB" id="7818064at2"/>
<keyword evidence="4" id="KW-1185">Reference proteome</keyword>
<evidence type="ECO:0000259" key="2">
    <source>
        <dbReference type="Pfam" id="PF01266"/>
    </source>
</evidence>
<sequence length="351" mass="36634">MATPDLTVRGAGIFGLATAWAAARRGAKVRLIETVRIGAGSSGGLVGALSPHVPEQWNDKKAFQFDSLAMAEGWWTEVAEASGLPTGYARLGRYQPLADARAVEAARARGLEAQSLWQGRFHWQVLAAGAPGMPQSPSGFVIHDTLSARIHPRLACAALAGAIKAAGGEIVIGAAEEAGPVIWATGLDGLQALGEDLGKPVGSGVKGQAMLVQADLRDQPQVFADGLLIVPHADGTVAVGSTSEKEWLSPDTTDEQLEAVHARALAVCPQLEGAPVLERWAALRPRARSLAPMLGEWPGRSGQFVANGGFKIGFGMAPKVAEVMADLVLEGRDAIPEGFRVAASLVSRKGR</sequence>
<dbReference type="SUPFAM" id="SSF51971">
    <property type="entry name" value="Nucleotide-binding domain"/>
    <property type="match status" value="1"/>
</dbReference>
<dbReference type="AlphaFoldDB" id="A0A2T4JVY7"/>
<dbReference type="RefSeq" id="WP_107663577.1">
    <property type="nucleotide sequence ID" value="NZ_PZKG01000030.1"/>
</dbReference>
<dbReference type="Proteomes" id="UP000241010">
    <property type="component" value="Unassembled WGS sequence"/>
</dbReference>
<organism evidence="3 4">
    <name type="scientific">Cereibacter changlensis JA139</name>
    <dbReference type="NCBI Taxonomy" id="1188249"/>
    <lineage>
        <taxon>Bacteria</taxon>
        <taxon>Pseudomonadati</taxon>
        <taxon>Pseudomonadota</taxon>
        <taxon>Alphaproteobacteria</taxon>
        <taxon>Rhodobacterales</taxon>
        <taxon>Paracoccaceae</taxon>
        <taxon>Cereibacter</taxon>
    </lineage>
</organism>
<dbReference type="Gene3D" id="3.50.50.60">
    <property type="entry name" value="FAD/NAD(P)-binding domain"/>
    <property type="match status" value="2"/>
</dbReference>
<dbReference type="SUPFAM" id="SSF54373">
    <property type="entry name" value="FAD-linked reductases, C-terminal domain"/>
    <property type="match status" value="1"/>
</dbReference>
<dbReference type="PANTHER" id="PTHR13847">
    <property type="entry name" value="SARCOSINE DEHYDROGENASE-RELATED"/>
    <property type="match status" value="1"/>
</dbReference>
<feature type="domain" description="FAD dependent oxidoreductase" evidence="2">
    <location>
        <begin position="5"/>
        <end position="327"/>
    </location>
</feature>
<dbReference type="GO" id="GO:0016491">
    <property type="term" value="F:oxidoreductase activity"/>
    <property type="evidence" value="ECO:0007669"/>
    <property type="project" value="UniProtKB-KW"/>
</dbReference>
<dbReference type="PANTHER" id="PTHR13847:SF289">
    <property type="entry name" value="GLYCINE OXIDASE"/>
    <property type="match status" value="1"/>
</dbReference>
<dbReference type="Gene3D" id="3.30.9.10">
    <property type="entry name" value="D-Amino Acid Oxidase, subunit A, domain 2"/>
    <property type="match status" value="2"/>
</dbReference>
<proteinExistence type="predicted"/>
<evidence type="ECO:0000256" key="1">
    <source>
        <dbReference type="ARBA" id="ARBA00023002"/>
    </source>
</evidence>
<reference evidence="3 4" key="1">
    <citation type="submission" date="2018-03" db="EMBL/GenBank/DDBJ databases">
        <title>Cereibacter changlensis.</title>
        <authorList>
            <person name="Meyer T.E."/>
            <person name="Miller S."/>
            <person name="Lodha T."/>
            <person name="Gandham S."/>
            <person name="Chintalapati S."/>
            <person name="Chintalapati V.R."/>
        </authorList>
    </citation>
    <scope>NUCLEOTIDE SEQUENCE [LARGE SCALE GENOMIC DNA]</scope>
    <source>
        <strain evidence="3 4">JA139</strain>
    </source>
</reference>
<protein>
    <submittedName>
        <fullName evidence="3">FAD-dependent oxidoreductase</fullName>
    </submittedName>
</protein>